<comment type="caution">
    <text evidence="3">The sequence shown here is derived from an EMBL/GenBank/DDBJ whole genome shotgun (WGS) entry which is preliminary data.</text>
</comment>
<dbReference type="GO" id="GO:0004197">
    <property type="term" value="F:cysteine-type endopeptidase activity"/>
    <property type="evidence" value="ECO:0007669"/>
    <property type="project" value="InterPro"/>
</dbReference>
<dbReference type="PANTHER" id="PTHR48104:SF30">
    <property type="entry name" value="METACASPASE-1"/>
    <property type="match status" value="1"/>
</dbReference>
<protein>
    <recommendedName>
        <fullName evidence="2">Peptidase C14 caspase domain-containing protein</fullName>
    </recommendedName>
</protein>
<evidence type="ECO:0000313" key="4">
    <source>
        <dbReference type="Proteomes" id="UP000638313"/>
    </source>
</evidence>
<dbReference type="InterPro" id="IPR029030">
    <property type="entry name" value="Caspase-like_dom_sf"/>
</dbReference>
<dbReference type="InterPro" id="IPR050452">
    <property type="entry name" value="Metacaspase"/>
</dbReference>
<dbReference type="GO" id="GO:0005737">
    <property type="term" value="C:cytoplasm"/>
    <property type="evidence" value="ECO:0007669"/>
    <property type="project" value="TreeGrafter"/>
</dbReference>
<evidence type="ECO:0000313" key="3">
    <source>
        <dbReference type="EMBL" id="GHF48831.1"/>
    </source>
</evidence>
<dbReference type="GO" id="GO:0006508">
    <property type="term" value="P:proteolysis"/>
    <property type="evidence" value="ECO:0007669"/>
    <property type="project" value="InterPro"/>
</dbReference>
<dbReference type="EMBL" id="BNBD01000005">
    <property type="protein sequence ID" value="GHF48831.1"/>
    <property type="molecule type" value="Genomic_DNA"/>
</dbReference>
<proteinExistence type="predicted"/>
<evidence type="ECO:0000256" key="1">
    <source>
        <dbReference type="SAM" id="MobiDB-lite"/>
    </source>
</evidence>
<feature type="region of interest" description="Disordered" evidence="1">
    <location>
        <begin position="584"/>
        <end position="627"/>
    </location>
</feature>
<evidence type="ECO:0000259" key="2">
    <source>
        <dbReference type="Pfam" id="PF00656"/>
    </source>
</evidence>
<dbReference type="SUPFAM" id="SSF52129">
    <property type="entry name" value="Caspase-like"/>
    <property type="match status" value="1"/>
</dbReference>
<accession>A0A919EDW8</accession>
<reference evidence="3" key="1">
    <citation type="journal article" date="2014" name="Int. J. Syst. Evol. Microbiol.">
        <title>Complete genome sequence of Corynebacterium casei LMG S-19264T (=DSM 44701T), isolated from a smear-ripened cheese.</title>
        <authorList>
            <consortium name="US DOE Joint Genome Institute (JGI-PGF)"/>
            <person name="Walter F."/>
            <person name="Albersmeier A."/>
            <person name="Kalinowski J."/>
            <person name="Ruckert C."/>
        </authorList>
    </citation>
    <scope>NUCLEOTIDE SEQUENCE</scope>
    <source>
        <strain evidence="3">JCM 4059</strain>
    </source>
</reference>
<dbReference type="PANTHER" id="PTHR48104">
    <property type="entry name" value="METACASPASE-4"/>
    <property type="match status" value="1"/>
</dbReference>
<feature type="domain" description="Peptidase C14 caspase" evidence="2">
    <location>
        <begin position="26"/>
        <end position="271"/>
    </location>
</feature>
<keyword evidence="4" id="KW-1185">Reference proteome</keyword>
<dbReference type="Gene3D" id="3.40.50.1460">
    <property type="match status" value="1"/>
</dbReference>
<gene>
    <name evidence="3" type="ORF">GCM10010218_32900</name>
</gene>
<dbReference type="Proteomes" id="UP000638313">
    <property type="component" value="Unassembled WGS sequence"/>
</dbReference>
<dbReference type="AlphaFoldDB" id="A0A919EDW8"/>
<dbReference type="Pfam" id="PF00656">
    <property type="entry name" value="Peptidase_C14"/>
    <property type="match status" value="1"/>
</dbReference>
<sequence length="638" mass="68135">MPGPHPGNTPPTPTHPWHHRVMRTVYALIVGIDDYSTRDTLKGCVNDARAAETWLRQQRGVRHAILPLHDEHATKAAVLRGIQRHLGRAGAGDTALLWFSGHGSQESTRDPREGTGMCQALVCHDSLQPGGQPLLQDQELGALLDRIAARGTHVVAVLDSCFSGGATREDGGPRARGVAWRPWWHTATGTTGTRDGGGNGPEPRRHVLLAACRPQELANEDLLDGAWRGYFSHALLHALDTLGPTATYGGVHALVEERVRSLSGRVQHPELRGPHDGRFLTGEALPTSPFLLRHTASGWEVDCGYAHGLRAPGAEFTLLDRPGGGRRVVVRDVGPESSRVEPAGWRPGPADREGVHAVTPSALAFPPAAVTVVGERGAVRLLSAAISGEPLLTRDGGNGLPLRVEATADGWARVSGGAGRDLPPLPLRTATDAARVAGCLAHITRWHHIRDLTNPDPYLSALVRITVDKPLVGDLTRTATGDPVLRYTRGGREPQARVRIHNDSDRMLWCVLLDLTDSYGCNATALYEGDFVKPGGTALARRGEPVWFHLPPGRTVVRGASATDWLKLIVTENELNTAPFRLPAWSPDAPPPSRSAAGPASAGLLHLSPPQGTRDAGGPAHGVGRWGTATAVVRTEVP</sequence>
<name>A0A919EDW8_9ACTN</name>
<organism evidence="3 4">
    <name type="scientific">Streptomyces mashuensis</name>
    <dbReference type="NCBI Taxonomy" id="33904"/>
    <lineage>
        <taxon>Bacteria</taxon>
        <taxon>Bacillati</taxon>
        <taxon>Actinomycetota</taxon>
        <taxon>Actinomycetes</taxon>
        <taxon>Kitasatosporales</taxon>
        <taxon>Streptomycetaceae</taxon>
        <taxon>Streptomyces</taxon>
    </lineage>
</organism>
<dbReference type="InterPro" id="IPR011600">
    <property type="entry name" value="Pept_C14_caspase"/>
</dbReference>
<reference evidence="3" key="2">
    <citation type="submission" date="2020-09" db="EMBL/GenBank/DDBJ databases">
        <authorList>
            <person name="Sun Q."/>
            <person name="Ohkuma M."/>
        </authorList>
    </citation>
    <scope>NUCLEOTIDE SEQUENCE</scope>
    <source>
        <strain evidence="3">JCM 4059</strain>
    </source>
</reference>